<dbReference type="EMBL" id="SRPS01000042">
    <property type="protein sequence ID" value="KAG5972714.1"/>
    <property type="molecule type" value="Genomic_DNA"/>
</dbReference>
<dbReference type="PANTHER" id="PTHR37171:SF1">
    <property type="entry name" value="SERINE_THREONINE-PROTEIN KINASE YRZF-RELATED"/>
    <property type="match status" value="1"/>
</dbReference>
<dbReference type="SUPFAM" id="SSF56112">
    <property type="entry name" value="Protein kinase-like (PK-like)"/>
    <property type="match status" value="1"/>
</dbReference>
<protein>
    <recommendedName>
        <fullName evidence="4">Protein kinase domain-containing protein</fullName>
    </recommendedName>
</protein>
<organism evidence="2 3">
    <name type="scientific">Claviceps arundinis</name>
    <dbReference type="NCBI Taxonomy" id="1623583"/>
    <lineage>
        <taxon>Eukaryota</taxon>
        <taxon>Fungi</taxon>
        <taxon>Dikarya</taxon>
        <taxon>Ascomycota</taxon>
        <taxon>Pezizomycotina</taxon>
        <taxon>Sordariomycetes</taxon>
        <taxon>Hypocreomycetidae</taxon>
        <taxon>Hypocreales</taxon>
        <taxon>Clavicipitaceae</taxon>
        <taxon>Claviceps</taxon>
    </lineage>
</organism>
<reference evidence="2" key="1">
    <citation type="journal article" date="2020" name="bioRxiv">
        <title>Whole genome comparisons of ergot fungi reveals the divergence and evolution of species within the genus Claviceps are the result of varying mechanisms driving genome evolution and host range expansion.</title>
        <authorList>
            <person name="Wyka S.A."/>
            <person name="Mondo S.J."/>
            <person name="Liu M."/>
            <person name="Dettman J."/>
            <person name="Nalam V."/>
            <person name="Broders K.D."/>
        </authorList>
    </citation>
    <scope>NUCLEOTIDE SEQUENCE</scope>
    <source>
        <strain evidence="2">CCC 1102</strain>
    </source>
</reference>
<feature type="region of interest" description="Disordered" evidence="1">
    <location>
        <begin position="43"/>
        <end position="75"/>
    </location>
</feature>
<accession>A0A9P7MXN5</accession>
<dbReference type="InterPro" id="IPR052396">
    <property type="entry name" value="Meiotic_Drive_Suppr_Kinase"/>
</dbReference>
<evidence type="ECO:0000313" key="3">
    <source>
        <dbReference type="Proteomes" id="UP000784919"/>
    </source>
</evidence>
<evidence type="ECO:0000256" key="1">
    <source>
        <dbReference type="SAM" id="MobiDB-lite"/>
    </source>
</evidence>
<gene>
    <name evidence="2" type="ORF">E4U56_005738</name>
</gene>
<dbReference type="AlphaFoldDB" id="A0A9P7MXN5"/>
<dbReference type="InterPro" id="IPR011009">
    <property type="entry name" value="Kinase-like_dom_sf"/>
</dbReference>
<dbReference type="Proteomes" id="UP000784919">
    <property type="component" value="Unassembled WGS sequence"/>
</dbReference>
<evidence type="ECO:0000313" key="2">
    <source>
        <dbReference type="EMBL" id="KAG5972714.1"/>
    </source>
</evidence>
<dbReference type="Pfam" id="PF06293">
    <property type="entry name" value="Kdo"/>
    <property type="match status" value="1"/>
</dbReference>
<dbReference type="PANTHER" id="PTHR37171">
    <property type="entry name" value="SERINE/THREONINE-PROTEIN KINASE YRZF-RELATED"/>
    <property type="match status" value="1"/>
</dbReference>
<sequence>MSSKISYILDKIWSLNSIAGWVPWKDDVTTALRMSGFGNLLKDKRDAESETSDGLDTESQKLNHQGPAPGDQVATKQHCVPAMATPQQQKNSNVRLLACLVDEDDAGPGDYRFLVDGRHVKYVSAAPGTFCGLDCERTFEPILLGELLPPFPTGDWNNGRVAMDPVTGKVTFIRTEKVLFTGVESVWHNVKLDELDFFCQVKLKQRVKVVTHPTINGGEPVLLKLAVWPWEVAWIETETAVYQWICDKGIGPKFLGHLTEGPNGRIIGFVTEWLGGTRSAEPRDLDACKKALARLHQLGIKHGDINRHNFLVREGEGHEDEVFLIDFDLARRDCSHVELEDEMKALKNNLESTIAQSQEM</sequence>
<proteinExistence type="predicted"/>
<dbReference type="Gene3D" id="1.10.510.10">
    <property type="entry name" value="Transferase(Phosphotransferase) domain 1"/>
    <property type="match status" value="1"/>
</dbReference>
<evidence type="ECO:0008006" key="4">
    <source>
        <dbReference type="Google" id="ProtNLM"/>
    </source>
</evidence>
<comment type="caution">
    <text evidence="2">The sequence shown here is derived from an EMBL/GenBank/DDBJ whole genome shotgun (WGS) entry which is preliminary data.</text>
</comment>
<name>A0A9P7MXN5_9HYPO</name>
<dbReference type="OrthoDB" id="5071209at2759"/>